<dbReference type="InterPro" id="IPR020846">
    <property type="entry name" value="MFS_dom"/>
</dbReference>
<feature type="transmembrane region" description="Helical" evidence="6">
    <location>
        <begin position="325"/>
        <end position="344"/>
    </location>
</feature>
<dbReference type="PANTHER" id="PTHR42718">
    <property type="entry name" value="MAJOR FACILITATOR SUPERFAMILY MULTIDRUG TRANSPORTER MFSC"/>
    <property type="match status" value="1"/>
</dbReference>
<evidence type="ECO:0000256" key="5">
    <source>
        <dbReference type="ARBA" id="ARBA00023136"/>
    </source>
</evidence>
<protein>
    <submittedName>
        <fullName evidence="8">MFS transporter</fullName>
    </submittedName>
</protein>
<keyword evidence="5 6" id="KW-0472">Membrane</keyword>
<dbReference type="SUPFAM" id="SSF103473">
    <property type="entry name" value="MFS general substrate transporter"/>
    <property type="match status" value="1"/>
</dbReference>
<feature type="transmembrane region" description="Helical" evidence="6">
    <location>
        <begin position="261"/>
        <end position="284"/>
    </location>
</feature>
<feature type="transmembrane region" description="Helical" evidence="6">
    <location>
        <begin position="84"/>
        <end position="103"/>
    </location>
</feature>
<feature type="transmembrane region" description="Helical" evidence="6">
    <location>
        <begin position="350"/>
        <end position="373"/>
    </location>
</feature>
<feature type="transmembrane region" description="Helical" evidence="6">
    <location>
        <begin position="202"/>
        <end position="219"/>
    </location>
</feature>
<organism evidence="8 9">
    <name type="scientific">Psychrobacillus psychrodurans</name>
    <dbReference type="NCBI Taxonomy" id="126157"/>
    <lineage>
        <taxon>Bacteria</taxon>
        <taxon>Bacillati</taxon>
        <taxon>Bacillota</taxon>
        <taxon>Bacilli</taxon>
        <taxon>Bacillales</taxon>
        <taxon>Bacillaceae</taxon>
        <taxon>Psychrobacillus</taxon>
    </lineage>
</organism>
<feature type="transmembrane region" description="Helical" evidence="6">
    <location>
        <begin position="52"/>
        <end position="72"/>
    </location>
</feature>
<evidence type="ECO:0000256" key="4">
    <source>
        <dbReference type="ARBA" id="ARBA00022989"/>
    </source>
</evidence>
<dbReference type="Gene3D" id="1.20.1720.10">
    <property type="entry name" value="Multidrug resistance protein D"/>
    <property type="match status" value="1"/>
</dbReference>
<name>A0A9X3L7H8_9BACI</name>
<dbReference type="RefSeq" id="WP_269921135.1">
    <property type="nucleotide sequence ID" value="NZ_JAMKBI010000002.1"/>
</dbReference>
<feature type="transmembrane region" description="Helical" evidence="6">
    <location>
        <begin position="171"/>
        <end position="190"/>
    </location>
</feature>
<feature type="transmembrane region" description="Helical" evidence="6">
    <location>
        <begin position="385"/>
        <end position="408"/>
    </location>
</feature>
<proteinExistence type="predicted"/>
<dbReference type="Pfam" id="PF07690">
    <property type="entry name" value="MFS_1"/>
    <property type="match status" value="1"/>
</dbReference>
<dbReference type="InterPro" id="IPR011701">
    <property type="entry name" value="MFS"/>
</dbReference>
<feature type="transmembrane region" description="Helical" evidence="6">
    <location>
        <begin position="141"/>
        <end position="159"/>
    </location>
</feature>
<feature type="transmembrane region" description="Helical" evidence="6">
    <location>
        <begin position="109"/>
        <end position="129"/>
    </location>
</feature>
<dbReference type="InterPro" id="IPR036259">
    <property type="entry name" value="MFS_trans_sf"/>
</dbReference>
<dbReference type="GO" id="GO:0005886">
    <property type="term" value="C:plasma membrane"/>
    <property type="evidence" value="ECO:0007669"/>
    <property type="project" value="UniProtKB-SubCell"/>
</dbReference>
<feature type="transmembrane region" description="Helical" evidence="6">
    <location>
        <begin position="18"/>
        <end position="40"/>
    </location>
</feature>
<dbReference type="Gene3D" id="1.20.1250.20">
    <property type="entry name" value="MFS general substrate transporter like domains"/>
    <property type="match status" value="1"/>
</dbReference>
<feature type="transmembrane region" description="Helical" evidence="6">
    <location>
        <begin position="290"/>
        <end position="313"/>
    </location>
</feature>
<evidence type="ECO:0000256" key="3">
    <source>
        <dbReference type="ARBA" id="ARBA00022692"/>
    </source>
</evidence>
<reference evidence="8" key="1">
    <citation type="submission" date="2022-05" db="EMBL/GenBank/DDBJ databases">
        <authorList>
            <person name="Colautti A."/>
            <person name="Iacumin L."/>
        </authorList>
    </citation>
    <scope>NUCLEOTIDE SEQUENCE</scope>
    <source>
        <strain evidence="8">DSM 30747</strain>
    </source>
</reference>
<sequence length="456" mass="49881">MKFPNNTLLASTPQSKKIIVLTCTILAFAVMNGTMFNVAIPDISDSFNLTPSQVSWVITSFTTVFAIGTLIYGKLSDFFPIRSLYTIGLSLFSLGSLVGFLSPNYETLIVGRVLQAMGAASVPPLSFLVPIRFFQNEKGKMFGYLASTIAFSSGIGPIVGGTVGSILDWRYIFLISVASAFSIPFFRKWFPHEAKQNGKIDFIGATLLGVLVTSLLFMITNVSWLAFLFFTLFFILLIWRINSISYPFIDPGILKMRKYTVTMVTSFLGNLIVFGLIFLLPIMLRELYGLTMLEIGFILFPGAIASGLIGQRIGRIISTRGGQSIIRYGLLFISCGALFISTFAGSNTALITLGLLIAYLGFPFIQSGTADLISSNLSEKQNGVGMGLFNLLNFFAGSLSSALFGKLLENENGSLRLNPFSLIGENLIFSNIYMSFTIIGVLTLTFFSLSYKSKKS</sequence>
<evidence type="ECO:0000313" key="9">
    <source>
        <dbReference type="Proteomes" id="UP001152172"/>
    </source>
</evidence>
<dbReference type="PROSITE" id="PS50850">
    <property type="entry name" value="MFS"/>
    <property type="match status" value="1"/>
</dbReference>
<keyword evidence="3 6" id="KW-0812">Transmembrane</keyword>
<feature type="transmembrane region" description="Helical" evidence="6">
    <location>
        <begin position="225"/>
        <end position="249"/>
    </location>
</feature>
<feature type="transmembrane region" description="Helical" evidence="6">
    <location>
        <begin position="428"/>
        <end position="451"/>
    </location>
</feature>
<dbReference type="AlphaFoldDB" id="A0A9X3L7H8"/>
<dbReference type="GO" id="GO:0022857">
    <property type="term" value="F:transmembrane transporter activity"/>
    <property type="evidence" value="ECO:0007669"/>
    <property type="project" value="InterPro"/>
</dbReference>
<dbReference type="EMBL" id="JAMKBI010000002">
    <property type="protein sequence ID" value="MCZ8532587.1"/>
    <property type="molecule type" value="Genomic_DNA"/>
</dbReference>
<keyword evidence="9" id="KW-1185">Reference proteome</keyword>
<dbReference type="PRINTS" id="PR01036">
    <property type="entry name" value="TCRTETB"/>
</dbReference>
<dbReference type="Proteomes" id="UP001152172">
    <property type="component" value="Unassembled WGS sequence"/>
</dbReference>
<keyword evidence="4 6" id="KW-1133">Transmembrane helix</keyword>
<gene>
    <name evidence="8" type="ORF">M9R61_04395</name>
</gene>
<comment type="caution">
    <text evidence="8">The sequence shown here is derived from an EMBL/GenBank/DDBJ whole genome shotgun (WGS) entry which is preliminary data.</text>
</comment>
<evidence type="ECO:0000256" key="6">
    <source>
        <dbReference type="SAM" id="Phobius"/>
    </source>
</evidence>
<feature type="domain" description="Major facilitator superfamily (MFS) profile" evidence="7">
    <location>
        <begin position="17"/>
        <end position="455"/>
    </location>
</feature>
<dbReference type="CDD" id="cd17321">
    <property type="entry name" value="MFS_MMR_MDR_like"/>
    <property type="match status" value="1"/>
</dbReference>
<evidence type="ECO:0000256" key="2">
    <source>
        <dbReference type="ARBA" id="ARBA00022448"/>
    </source>
</evidence>
<accession>A0A9X3L7H8</accession>
<keyword evidence="2" id="KW-0813">Transport</keyword>
<dbReference type="PANTHER" id="PTHR42718:SF9">
    <property type="entry name" value="MAJOR FACILITATOR SUPERFAMILY MULTIDRUG TRANSPORTER MFSC"/>
    <property type="match status" value="1"/>
</dbReference>
<evidence type="ECO:0000313" key="8">
    <source>
        <dbReference type="EMBL" id="MCZ8532587.1"/>
    </source>
</evidence>
<comment type="subcellular location">
    <subcellularLocation>
        <location evidence="1">Cell membrane</location>
        <topology evidence="1">Multi-pass membrane protein</topology>
    </subcellularLocation>
</comment>
<evidence type="ECO:0000259" key="7">
    <source>
        <dbReference type="PROSITE" id="PS50850"/>
    </source>
</evidence>
<evidence type="ECO:0000256" key="1">
    <source>
        <dbReference type="ARBA" id="ARBA00004651"/>
    </source>
</evidence>